<evidence type="ECO:0000313" key="2">
    <source>
        <dbReference type="EMBL" id="SVD77204.1"/>
    </source>
</evidence>
<dbReference type="InterPro" id="IPR004805">
    <property type="entry name" value="DnaE2/DnaE/PolC"/>
</dbReference>
<evidence type="ECO:0000259" key="1">
    <source>
        <dbReference type="SMART" id="SM00481"/>
    </source>
</evidence>
<dbReference type="Pfam" id="PF02811">
    <property type="entry name" value="PHP"/>
    <property type="match status" value="1"/>
</dbReference>
<dbReference type="Gene3D" id="3.20.20.140">
    <property type="entry name" value="Metal-dependent hydrolases"/>
    <property type="match status" value="1"/>
</dbReference>
<gene>
    <name evidence="2" type="ORF">METZ01_LOCUS430058</name>
</gene>
<protein>
    <recommendedName>
        <fullName evidence="1">Polymerase/histidinol phosphatase N-terminal domain-containing protein</fullName>
    </recommendedName>
</protein>
<proteinExistence type="predicted"/>
<dbReference type="SUPFAM" id="SSF89550">
    <property type="entry name" value="PHP domain-like"/>
    <property type="match status" value="1"/>
</dbReference>
<dbReference type="EMBL" id="UINC01172234">
    <property type="protein sequence ID" value="SVD77204.1"/>
    <property type="molecule type" value="Genomic_DNA"/>
</dbReference>
<dbReference type="SMART" id="SM00481">
    <property type="entry name" value="POLIIIAc"/>
    <property type="match status" value="1"/>
</dbReference>
<dbReference type="GO" id="GO:0006260">
    <property type="term" value="P:DNA replication"/>
    <property type="evidence" value="ECO:0007669"/>
    <property type="project" value="InterPro"/>
</dbReference>
<dbReference type="AlphaFoldDB" id="A0A382Y1Y0"/>
<dbReference type="InterPro" id="IPR003141">
    <property type="entry name" value="Pol/His_phosphatase_N"/>
</dbReference>
<accession>A0A382Y1Y0</accession>
<dbReference type="PANTHER" id="PTHR32294">
    <property type="entry name" value="DNA POLYMERASE III SUBUNIT ALPHA"/>
    <property type="match status" value="1"/>
</dbReference>
<dbReference type="GO" id="GO:0008408">
    <property type="term" value="F:3'-5' exonuclease activity"/>
    <property type="evidence" value="ECO:0007669"/>
    <property type="project" value="InterPro"/>
</dbReference>
<dbReference type="InterPro" id="IPR004013">
    <property type="entry name" value="PHP_dom"/>
</dbReference>
<organism evidence="2">
    <name type="scientific">marine metagenome</name>
    <dbReference type="NCBI Taxonomy" id="408172"/>
    <lineage>
        <taxon>unclassified sequences</taxon>
        <taxon>metagenomes</taxon>
        <taxon>ecological metagenomes</taxon>
    </lineage>
</organism>
<reference evidence="2" key="1">
    <citation type="submission" date="2018-05" db="EMBL/GenBank/DDBJ databases">
        <authorList>
            <person name="Lanie J.A."/>
            <person name="Ng W.-L."/>
            <person name="Kazmierczak K.M."/>
            <person name="Andrzejewski T.M."/>
            <person name="Davidsen T.M."/>
            <person name="Wayne K.J."/>
            <person name="Tettelin H."/>
            <person name="Glass J.I."/>
            <person name="Rusch D."/>
            <person name="Podicherti R."/>
            <person name="Tsui H.-C.T."/>
            <person name="Winkler M.E."/>
        </authorList>
    </citation>
    <scope>NUCLEOTIDE SEQUENCE</scope>
</reference>
<dbReference type="InterPro" id="IPR016195">
    <property type="entry name" value="Pol/histidinol_Pase-like"/>
</dbReference>
<feature type="domain" description="Polymerase/histidinol phosphatase N-terminal" evidence="1">
    <location>
        <begin position="1"/>
        <end position="58"/>
    </location>
</feature>
<name>A0A382Y1Y0_9ZZZZ</name>
<feature type="non-terminal residue" evidence="2">
    <location>
        <position position="165"/>
    </location>
</feature>
<dbReference type="PANTHER" id="PTHR32294:SF0">
    <property type="entry name" value="DNA POLYMERASE III SUBUNIT ALPHA"/>
    <property type="match status" value="1"/>
</dbReference>
<sequence length="165" mass="18244">MLDGAARVGDLVDAAVADGQTALGITDHGNMYGILDFYRACRDRGVKPILGTEAYMAHDTRFERPSRRGRVDDSGGETDGGRKLMYHLTLLAENGTGYRNLIQVASRAFLEGYYYKPRVDWDVLSEHAEGLIATTGCLGGHVLQALMRDDYDDARLKAARLQEIF</sequence>